<dbReference type="AlphaFoldDB" id="A0A0G4IG63"/>
<dbReference type="InterPro" id="IPR026913">
    <property type="entry name" value="METTL24"/>
</dbReference>
<dbReference type="EMBL" id="CDMZ01005952">
    <property type="protein sequence ID" value="CEM56202.1"/>
    <property type="molecule type" value="Genomic_DNA"/>
</dbReference>
<reference evidence="4" key="1">
    <citation type="submission" date="2014-11" db="EMBL/GenBank/DDBJ databases">
        <authorList>
            <person name="Otto D Thomas"/>
            <person name="Naeem Raeece"/>
        </authorList>
    </citation>
    <scope>NUCLEOTIDE SEQUENCE</scope>
</reference>
<feature type="domain" description="Methyltransferase" evidence="3">
    <location>
        <begin position="98"/>
        <end position="344"/>
    </location>
</feature>
<name>A0A0G4IG63_9ALVE</name>
<evidence type="ECO:0000256" key="1">
    <source>
        <dbReference type="SAM" id="MobiDB-lite"/>
    </source>
</evidence>
<dbReference type="PANTHER" id="PTHR32026">
    <property type="entry name" value="METHYLTRANSFERASE-LIKE PROTEIN 24"/>
    <property type="match status" value="1"/>
</dbReference>
<sequence length="394" mass="44115">MWRNLPFRVLVGLFLFSLCVSLLGEGTPIAEGMKTAQAMAAAEKETASPPLKESLGWFFEESSVSWEMRKSRRDLQRAVEDSLSESKEAQLVQDMNDLYQDILQNNNLTMDGRFWFQMHFEPDWGCVHQKRIGTPGDGGKWVCDPWKVEHLWSSPGYPSLETAQFDRDETGLPILPEKPCLVYSFGSANEYGFEEGVLREWPGLCEIHIFDHTVTPDPERLPEGVTFHRIGLGGVEDTEFREGGVSRLDVVMAHLGHSGRVIDLLKVDVEGAEVEALVPNLEGTGGILWPQARQVLIELHLMKDPREDEVAATRAEQGGVARLMEGFYERGYVVFHKEGNLIASPFLTAVEYSLLLLDLPKPSSAASPHSAMDRERSATGKSIEKETENRSVEL</sequence>
<dbReference type="InterPro" id="IPR025714">
    <property type="entry name" value="Methyltranfer_dom"/>
</dbReference>
<keyword evidence="2" id="KW-0732">Signal</keyword>
<feature type="chain" id="PRO_5005192564" description="Methyltransferase domain-containing protein" evidence="2">
    <location>
        <begin position="22"/>
        <end position="394"/>
    </location>
</feature>
<dbReference type="Pfam" id="PF13383">
    <property type="entry name" value="Methyltransf_22"/>
    <property type="match status" value="1"/>
</dbReference>
<evidence type="ECO:0000313" key="4">
    <source>
        <dbReference type="EMBL" id="CEM56202.1"/>
    </source>
</evidence>
<evidence type="ECO:0000259" key="3">
    <source>
        <dbReference type="Pfam" id="PF13383"/>
    </source>
</evidence>
<dbReference type="VEuPathDB" id="CryptoDB:Cvel_2520"/>
<accession>A0A0G4IG63</accession>
<proteinExistence type="predicted"/>
<gene>
    <name evidence="4" type="ORF">Cvel_2520</name>
</gene>
<protein>
    <recommendedName>
        <fullName evidence="3">Methyltransferase domain-containing protein</fullName>
    </recommendedName>
</protein>
<feature type="compositionally biased region" description="Basic and acidic residues" evidence="1">
    <location>
        <begin position="371"/>
        <end position="394"/>
    </location>
</feature>
<feature type="signal peptide" evidence="2">
    <location>
        <begin position="1"/>
        <end position="21"/>
    </location>
</feature>
<dbReference type="PhylomeDB" id="A0A0G4IG63"/>
<feature type="region of interest" description="Disordered" evidence="1">
    <location>
        <begin position="363"/>
        <end position="394"/>
    </location>
</feature>
<organism evidence="4">
    <name type="scientific">Chromera velia CCMP2878</name>
    <dbReference type="NCBI Taxonomy" id="1169474"/>
    <lineage>
        <taxon>Eukaryota</taxon>
        <taxon>Sar</taxon>
        <taxon>Alveolata</taxon>
        <taxon>Colpodellida</taxon>
        <taxon>Chromeraceae</taxon>
        <taxon>Chromera</taxon>
    </lineage>
</organism>
<evidence type="ECO:0000256" key="2">
    <source>
        <dbReference type="SAM" id="SignalP"/>
    </source>
</evidence>